<evidence type="ECO:0000313" key="9">
    <source>
        <dbReference type="EMBL" id="MBC5580408.1"/>
    </source>
</evidence>
<dbReference type="RefSeq" id="WP_186886762.1">
    <property type="nucleotide sequence ID" value="NZ_JACONZ010000001.1"/>
</dbReference>
<comment type="similarity">
    <text evidence="2">Belongs to the peptidase M20A family.</text>
</comment>
<keyword evidence="10" id="KW-1185">Reference proteome</keyword>
<dbReference type="AlphaFoldDB" id="A0A923I8V9"/>
<keyword evidence="5 9" id="KW-0378">Hydrolase</keyword>
<keyword evidence="8" id="KW-0482">Metalloprotease</keyword>
<evidence type="ECO:0000256" key="6">
    <source>
        <dbReference type="ARBA" id="ARBA00022833"/>
    </source>
</evidence>
<dbReference type="SUPFAM" id="SSF55031">
    <property type="entry name" value="Bacterial exopeptidase dimerisation domain"/>
    <property type="match status" value="1"/>
</dbReference>
<keyword evidence="3" id="KW-0645">Protease</keyword>
<dbReference type="GO" id="GO:0006526">
    <property type="term" value="P:L-arginine biosynthetic process"/>
    <property type="evidence" value="ECO:0007669"/>
    <property type="project" value="TreeGrafter"/>
</dbReference>
<dbReference type="EC" id="3.4.13.-" evidence="9"/>
<sequence>MDFSQLRAEAERFAARHEQEIVSDIARLVAVKSVRGTPEPGAPFGPGPRAALREGLALAAERGLAAEDLEVMGRAFVPGTGTKTVGMIAHLDVVPEGSGWDTDPYLLTEREGWLLGRGVADDKGPAVLALWAAKFFADLPQRPRHGIEVLLGTAEETGMEDLSSYLASHPAPDFAFTPDAAFPVCNGEKGGFGGEFVSGPLDGVLRDFEGGLAANVVPDHAFAVVALPAEKLPAAEGITVTAVSGGARLEATGIAAHASAPEGSRSAIGMIASYLLENQLAAGKERAALELIRDLAISCDGALLGIAARDDVFTPLTIIGGQIRMEDGALIQNLDCRYPTSITGDEITERLSQRAAAAGMVLRGVRVNPPFYIAPDAPPILALRSTYHDLTGKSDAPFTMGGGTYARHLPCAVSFGVEEEGLEHPPFVGRIHGANEGFPRKKLLDGLVIFICALGRLMEIDL</sequence>
<evidence type="ECO:0000256" key="5">
    <source>
        <dbReference type="ARBA" id="ARBA00022801"/>
    </source>
</evidence>
<protein>
    <submittedName>
        <fullName evidence="9">Sapep family Mn(2+)-dependent dipeptidase</fullName>
        <ecNumber evidence="9">3.4.13.-</ecNumber>
    </submittedName>
</protein>
<reference evidence="9" key="1">
    <citation type="submission" date="2020-08" db="EMBL/GenBank/DDBJ databases">
        <title>Genome public.</title>
        <authorList>
            <person name="Liu C."/>
            <person name="Sun Q."/>
        </authorList>
    </citation>
    <scope>NUCLEOTIDE SEQUENCE</scope>
    <source>
        <strain evidence="9">BX8</strain>
    </source>
</reference>
<evidence type="ECO:0000256" key="8">
    <source>
        <dbReference type="ARBA" id="ARBA00023049"/>
    </source>
</evidence>
<dbReference type="GO" id="GO:0008270">
    <property type="term" value="F:zinc ion binding"/>
    <property type="evidence" value="ECO:0007669"/>
    <property type="project" value="InterPro"/>
</dbReference>
<dbReference type="InterPro" id="IPR002933">
    <property type="entry name" value="Peptidase_M20"/>
</dbReference>
<dbReference type="InterPro" id="IPR010964">
    <property type="entry name" value="M20A_pepV-rel"/>
</dbReference>
<gene>
    <name evidence="9" type="ORF">H8S23_02705</name>
</gene>
<evidence type="ECO:0000256" key="2">
    <source>
        <dbReference type="ARBA" id="ARBA00006247"/>
    </source>
</evidence>
<dbReference type="GO" id="GO:0008237">
    <property type="term" value="F:metallopeptidase activity"/>
    <property type="evidence" value="ECO:0007669"/>
    <property type="project" value="UniProtKB-KW"/>
</dbReference>
<proteinExistence type="inferred from homology"/>
<dbReference type="NCBIfam" id="TIGR01887">
    <property type="entry name" value="dipeptidaselike"/>
    <property type="match status" value="1"/>
</dbReference>
<keyword evidence="4" id="KW-0479">Metal-binding</keyword>
<dbReference type="SUPFAM" id="SSF53187">
    <property type="entry name" value="Zn-dependent exopeptidases"/>
    <property type="match status" value="1"/>
</dbReference>
<dbReference type="Gene3D" id="3.40.630.10">
    <property type="entry name" value="Zn peptidases"/>
    <property type="match status" value="1"/>
</dbReference>
<dbReference type="InterPro" id="IPR001261">
    <property type="entry name" value="ArgE/DapE_CS"/>
</dbReference>
<dbReference type="InterPro" id="IPR036264">
    <property type="entry name" value="Bact_exopeptidase_dim_dom"/>
</dbReference>
<dbReference type="InterPro" id="IPR050072">
    <property type="entry name" value="Peptidase_M20A"/>
</dbReference>
<organism evidence="9 10">
    <name type="scientific">Anaerofilum hominis</name>
    <dbReference type="NCBI Taxonomy" id="2763016"/>
    <lineage>
        <taxon>Bacteria</taxon>
        <taxon>Bacillati</taxon>
        <taxon>Bacillota</taxon>
        <taxon>Clostridia</taxon>
        <taxon>Eubacteriales</taxon>
        <taxon>Oscillospiraceae</taxon>
        <taxon>Anaerofilum</taxon>
    </lineage>
</organism>
<dbReference type="Proteomes" id="UP000659630">
    <property type="component" value="Unassembled WGS sequence"/>
</dbReference>
<name>A0A923I8V9_9FIRM</name>
<dbReference type="GO" id="GO:0016805">
    <property type="term" value="F:dipeptidase activity"/>
    <property type="evidence" value="ECO:0007669"/>
    <property type="project" value="UniProtKB-KW"/>
</dbReference>
<evidence type="ECO:0000256" key="7">
    <source>
        <dbReference type="ARBA" id="ARBA00022997"/>
    </source>
</evidence>
<evidence type="ECO:0000256" key="4">
    <source>
        <dbReference type="ARBA" id="ARBA00022723"/>
    </source>
</evidence>
<dbReference type="GO" id="GO:0008777">
    <property type="term" value="F:acetylornithine deacetylase activity"/>
    <property type="evidence" value="ECO:0007669"/>
    <property type="project" value="TreeGrafter"/>
</dbReference>
<dbReference type="Pfam" id="PF01546">
    <property type="entry name" value="Peptidase_M20"/>
    <property type="match status" value="1"/>
</dbReference>
<accession>A0A923I8V9</accession>
<evidence type="ECO:0000313" key="10">
    <source>
        <dbReference type="Proteomes" id="UP000659630"/>
    </source>
</evidence>
<evidence type="ECO:0000256" key="3">
    <source>
        <dbReference type="ARBA" id="ARBA00022670"/>
    </source>
</evidence>
<dbReference type="GO" id="GO:0006508">
    <property type="term" value="P:proteolysis"/>
    <property type="evidence" value="ECO:0007669"/>
    <property type="project" value="UniProtKB-KW"/>
</dbReference>
<dbReference type="PANTHER" id="PTHR43808:SF31">
    <property type="entry name" value="N-ACETYL-L-CITRULLINE DEACETYLASE"/>
    <property type="match status" value="1"/>
</dbReference>
<comment type="caution">
    <text evidence="9">The sequence shown here is derived from an EMBL/GenBank/DDBJ whole genome shotgun (WGS) entry which is preliminary data.</text>
</comment>
<comment type="cofactor">
    <cofactor evidence="1">
        <name>Zn(2+)</name>
        <dbReference type="ChEBI" id="CHEBI:29105"/>
    </cofactor>
</comment>
<dbReference type="PROSITE" id="PS00758">
    <property type="entry name" value="ARGE_DAPE_CPG2_1"/>
    <property type="match status" value="1"/>
</dbReference>
<dbReference type="PANTHER" id="PTHR43808">
    <property type="entry name" value="ACETYLORNITHINE DEACETYLASE"/>
    <property type="match status" value="1"/>
</dbReference>
<dbReference type="EMBL" id="JACONZ010000001">
    <property type="protein sequence ID" value="MBC5580408.1"/>
    <property type="molecule type" value="Genomic_DNA"/>
</dbReference>
<evidence type="ECO:0000256" key="1">
    <source>
        <dbReference type="ARBA" id="ARBA00001947"/>
    </source>
</evidence>
<keyword evidence="7 9" id="KW-0224">Dipeptidase</keyword>
<keyword evidence="6" id="KW-0862">Zinc</keyword>
<dbReference type="Gene3D" id="3.30.70.360">
    <property type="match status" value="2"/>
</dbReference>